<organism evidence="3 4">
    <name type="scientific">Pseudahrensia aquimaris</name>
    <dbReference type="NCBI Taxonomy" id="744461"/>
    <lineage>
        <taxon>Bacteria</taxon>
        <taxon>Pseudomonadati</taxon>
        <taxon>Pseudomonadota</taxon>
        <taxon>Alphaproteobacteria</taxon>
        <taxon>Hyphomicrobiales</taxon>
        <taxon>Ahrensiaceae</taxon>
        <taxon>Pseudahrensia</taxon>
    </lineage>
</organism>
<dbReference type="Proteomes" id="UP001597101">
    <property type="component" value="Unassembled WGS sequence"/>
</dbReference>
<dbReference type="InterPro" id="IPR043128">
    <property type="entry name" value="Rev_trsase/Diguanyl_cyclase"/>
</dbReference>
<evidence type="ECO:0000259" key="2">
    <source>
        <dbReference type="PROSITE" id="PS50883"/>
    </source>
</evidence>
<dbReference type="SUPFAM" id="SSF141868">
    <property type="entry name" value="EAL domain-like"/>
    <property type="match status" value="1"/>
</dbReference>
<feature type="domain" description="EAL" evidence="2">
    <location>
        <begin position="281"/>
        <end position="529"/>
    </location>
</feature>
<protein>
    <submittedName>
        <fullName evidence="3">EAL domain-containing protein</fullName>
    </submittedName>
</protein>
<evidence type="ECO:0000313" key="4">
    <source>
        <dbReference type="Proteomes" id="UP001597101"/>
    </source>
</evidence>
<dbReference type="SMART" id="SM00052">
    <property type="entry name" value="EAL"/>
    <property type="match status" value="1"/>
</dbReference>
<dbReference type="Pfam" id="PF00563">
    <property type="entry name" value="EAL"/>
    <property type="match status" value="1"/>
</dbReference>
<dbReference type="InterPro" id="IPR050706">
    <property type="entry name" value="Cyclic-di-GMP_PDE-like"/>
</dbReference>
<dbReference type="Gene3D" id="3.30.70.270">
    <property type="match status" value="1"/>
</dbReference>
<reference evidence="4" key="1">
    <citation type="journal article" date="2019" name="Int. J. Syst. Evol. Microbiol.">
        <title>The Global Catalogue of Microorganisms (GCM) 10K type strain sequencing project: providing services to taxonomists for standard genome sequencing and annotation.</title>
        <authorList>
            <consortium name="The Broad Institute Genomics Platform"/>
            <consortium name="The Broad Institute Genome Sequencing Center for Infectious Disease"/>
            <person name="Wu L."/>
            <person name="Ma J."/>
        </authorList>
    </citation>
    <scope>NUCLEOTIDE SEQUENCE [LARGE SCALE GENOMIC DNA]</scope>
    <source>
        <strain evidence="4">CCUG 60023</strain>
    </source>
</reference>
<keyword evidence="4" id="KW-1185">Reference proteome</keyword>
<comment type="caution">
    <text evidence="3">The sequence shown here is derived from an EMBL/GenBank/DDBJ whole genome shotgun (WGS) entry which is preliminary data.</text>
</comment>
<evidence type="ECO:0000256" key="1">
    <source>
        <dbReference type="SAM" id="MobiDB-lite"/>
    </source>
</evidence>
<sequence>MAQFLETFHALKRAYCLCDGLEIISANAAFLTLFAMNAKQVENTLLDQLIANQRATENLFAYCGETIELTNTNHPDGRRRDLAVTLHRSAKNSATAIIEFEDRTQQVALAKHLHKTEATDPQSGALRAGAFEKEVQKRLALCAPKGEPALLINLRMNAQSTTGMGLTFVQRGALLQTLTTRLQEEFGEDCPVGRTDALSLSFLTDTSEDADEHAHMIAQARRITATVIKQFNAPLEIQIGAALFPDHGFTVQALLNCSILAQASPFIDFFSSELREKSDRRAALLDALPAALRCGEIAPHFQPVINAADNKLIGFEALVRWQHPTLGRVIPPDIVEMATSLGLLHELTAKILACALDEARNWPAGVHFAINVTPSQLNTKLVDLVRSAVRSCEIEPSRLEIEVTEEALIDNFDASADIIARLRAIGVCVAMDDFGSGYTSIGNLRRLAFSKIKIDKSISDGLPDDPKTIAIVRSLMIMARELDVEVTVEGIETEPQLDFLRAFHCGVQGYVFSPPLPPENLSKLRPFLHPSDRKSKAPNVLAIGPKKRGASKS</sequence>
<dbReference type="PROSITE" id="PS50883">
    <property type="entry name" value="EAL"/>
    <property type="match status" value="1"/>
</dbReference>
<dbReference type="InterPro" id="IPR001633">
    <property type="entry name" value="EAL_dom"/>
</dbReference>
<name>A0ABW3FD89_9HYPH</name>
<dbReference type="Gene3D" id="3.20.20.450">
    <property type="entry name" value="EAL domain"/>
    <property type="match status" value="1"/>
</dbReference>
<dbReference type="RefSeq" id="WP_377212273.1">
    <property type="nucleotide sequence ID" value="NZ_JBHTJV010000005.1"/>
</dbReference>
<dbReference type="CDD" id="cd01948">
    <property type="entry name" value="EAL"/>
    <property type="match status" value="1"/>
</dbReference>
<gene>
    <name evidence="3" type="ORF">ACFQ14_08375</name>
</gene>
<dbReference type="InterPro" id="IPR035919">
    <property type="entry name" value="EAL_sf"/>
</dbReference>
<dbReference type="EMBL" id="JBHTJV010000005">
    <property type="protein sequence ID" value="MFD0916419.1"/>
    <property type="molecule type" value="Genomic_DNA"/>
</dbReference>
<proteinExistence type="predicted"/>
<feature type="region of interest" description="Disordered" evidence="1">
    <location>
        <begin position="527"/>
        <end position="553"/>
    </location>
</feature>
<dbReference type="PANTHER" id="PTHR33121:SF79">
    <property type="entry name" value="CYCLIC DI-GMP PHOSPHODIESTERASE PDED-RELATED"/>
    <property type="match status" value="1"/>
</dbReference>
<evidence type="ECO:0000313" key="3">
    <source>
        <dbReference type="EMBL" id="MFD0916419.1"/>
    </source>
</evidence>
<dbReference type="PANTHER" id="PTHR33121">
    <property type="entry name" value="CYCLIC DI-GMP PHOSPHODIESTERASE PDEF"/>
    <property type="match status" value="1"/>
</dbReference>
<accession>A0ABW3FD89</accession>